<protein>
    <recommendedName>
        <fullName evidence="5">PGF-CTERM protein</fullName>
    </recommendedName>
</protein>
<evidence type="ECO:0000313" key="4">
    <source>
        <dbReference type="Proteomes" id="UP000283805"/>
    </source>
</evidence>
<dbReference type="OrthoDB" id="85977at2157"/>
<evidence type="ECO:0000256" key="2">
    <source>
        <dbReference type="SAM" id="Phobius"/>
    </source>
</evidence>
<dbReference type="NCBIfam" id="NF038145">
    <property type="entry name" value="Hvo_1808_fam"/>
    <property type="match status" value="1"/>
</dbReference>
<keyword evidence="2" id="KW-1133">Transmembrane helix</keyword>
<sequence>MTPSRTRAAGVVVVALALLTVAGLAVGAGLGVFGPLSDDNAADSTEIDRNGTSDATAPDDRPDDPSTNDTIGYVEGYWYDDSLPADDRDDAALEEDELEPVVYRSMARVERLRNTTFDEEVPVDVVSRAEFQEGNDDLFVNVTAEQRLQENVNYEALFTVDRDTDAIDEAEALYGDSVGGYYEPTEDRIVIVSNTPETPELNEVILGHELVHALQDQQFDLTSYERPTIDADNAKNGLIEGDASWIESRYERECGSEWDCVLPANGGQNAGSSSDGALEPNWGLYLSIYLPYDEGPEYVDFLYEEGGWERLNAAYDDPPTTSSAVIHPDSEREPAAVDVPDRSNDDWTQYRVEGQPATETVGEAGMVAMFAGGAFESGEPSVIDRNALLESGDPGYDYDQPQTDGWAGDTLVTYVNESRDVNANATMEAVDHAGYVWRSEWVSSEEGREFADAYLELLEGYGAEPVEDRRNTYAIDGADYPGAYYVDHDGETVTIVRAPSVDDLDALEAGAAPSGEDTLAFGDEESESTAEPASAETNTDRDDGVLAALGRIGAAPALLAFAVGLLIVIGVSIATLRSRNAAATTGTVADPVPSGNRRAFAPARE</sequence>
<feature type="region of interest" description="Disordered" evidence="1">
    <location>
        <begin position="582"/>
        <end position="605"/>
    </location>
</feature>
<feature type="region of interest" description="Disordered" evidence="1">
    <location>
        <begin position="512"/>
        <end position="539"/>
    </location>
</feature>
<feature type="transmembrane region" description="Helical" evidence="2">
    <location>
        <begin position="557"/>
        <end position="576"/>
    </location>
</feature>
<dbReference type="EMBL" id="RAPO01000003">
    <property type="protein sequence ID" value="RKD93361.1"/>
    <property type="molecule type" value="Genomic_DNA"/>
</dbReference>
<dbReference type="Proteomes" id="UP000283805">
    <property type="component" value="Unassembled WGS sequence"/>
</dbReference>
<keyword evidence="2" id="KW-0472">Membrane</keyword>
<dbReference type="InterPro" id="IPR047792">
    <property type="entry name" value="Hvo_1808-like"/>
</dbReference>
<name>A0A3R7HW97_9EURY</name>
<dbReference type="RefSeq" id="WP_120245388.1">
    <property type="nucleotide sequence ID" value="NZ_RAPO01000003.1"/>
</dbReference>
<gene>
    <name evidence="3" type="ORF">ATJ93_2985</name>
</gene>
<keyword evidence="2" id="KW-0812">Transmembrane</keyword>
<feature type="region of interest" description="Disordered" evidence="1">
    <location>
        <begin position="319"/>
        <end position="345"/>
    </location>
</feature>
<dbReference type="AlphaFoldDB" id="A0A3R7HW97"/>
<reference evidence="3 4" key="1">
    <citation type="submission" date="2018-09" db="EMBL/GenBank/DDBJ databases">
        <title>Genomic Encyclopedia of Archaeal and Bacterial Type Strains, Phase II (KMG-II): from individual species to whole genera.</title>
        <authorList>
            <person name="Goeker M."/>
        </authorList>
    </citation>
    <scope>NUCLEOTIDE SEQUENCE [LARGE SCALE GENOMIC DNA]</scope>
    <source>
        <strain evidence="3 4">DSM 13151</strain>
    </source>
</reference>
<keyword evidence="4" id="KW-1185">Reference proteome</keyword>
<comment type="caution">
    <text evidence="3">The sequence shown here is derived from an EMBL/GenBank/DDBJ whole genome shotgun (WGS) entry which is preliminary data.</text>
</comment>
<evidence type="ECO:0000256" key="1">
    <source>
        <dbReference type="SAM" id="MobiDB-lite"/>
    </source>
</evidence>
<organism evidence="3 4">
    <name type="scientific">Halopiger aswanensis</name>
    <dbReference type="NCBI Taxonomy" id="148449"/>
    <lineage>
        <taxon>Archaea</taxon>
        <taxon>Methanobacteriati</taxon>
        <taxon>Methanobacteriota</taxon>
        <taxon>Stenosarchaea group</taxon>
        <taxon>Halobacteria</taxon>
        <taxon>Halobacteriales</taxon>
        <taxon>Natrialbaceae</taxon>
        <taxon>Halopiger</taxon>
    </lineage>
</organism>
<feature type="compositionally biased region" description="Basic and acidic residues" evidence="1">
    <location>
        <begin position="328"/>
        <end position="345"/>
    </location>
</feature>
<proteinExistence type="predicted"/>
<feature type="region of interest" description="Disordered" evidence="1">
    <location>
        <begin position="43"/>
        <end position="71"/>
    </location>
</feature>
<accession>A0A3R7HW97</accession>
<evidence type="ECO:0008006" key="5">
    <source>
        <dbReference type="Google" id="ProtNLM"/>
    </source>
</evidence>
<evidence type="ECO:0000313" key="3">
    <source>
        <dbReference type="EMBL" id="RKD93361.1"/>
    </source>
</evidence>